<name>A0AAJ5TX91_9GAMM</name>
<dbReference type="Proteomes" id="UP001163440">
    <property type="component" value="Chromosome"/>
</dbReference>
<organism evidence="3 4">
    <name type="scientific">Buchnera aphidicola</name>
    <name type="common">Brevicoryne brassicae</name>
    <dbReference type="NCBI Taxonomy" id="911343"/>
    <lineage>
        <taxon>Bacteria</taxon>
        <taxon>Pseudomonadati</taxon>
        <taxon>Pseudomonadota</taxon>
        <taxon>Gammaproteobacteria</taxon>
        <taxon>Enterobacterales</taxon>
        <taxon>Erwiniaceae</taxon>
        <taxon>Buchnera</taxon>
    </lineage>
</organism>
<evidence type="ECO:0000256" key="2">
    <source>
        <dbReference type="RuleBase" id="RU003860"/>
    </source>
</evidence>
<dbReference type="InterPro" id="IPR036065">
    <property type="entry name" value="BolA-like_sf"/>
</dbReference>
<dbReference type="PIRSF" id="PIRSF003113">
    <property type="entry name" value="BolA"/>
    <property type="match status" value="1"/>
</dbReference>
<gene>
    <name evidence="3" type="ORF">OW720_02435</name>
</gene>
<proteinExistence type="inferred from homology"/>
<dbReference type="PANTHER" id="PTHR46229:SF2">
    <property type="entry name" value="BOLA-LIKE PROTEIN 1"/>
    <property type="match status" value="1"/>
</dbReference>
<evidence type="ECO:0000313" key="4">
    <source>
        <dbReference type="Proteomes" id="UP001163440"/>
    </source>
</evidence>
<dbReference type="PANTHER" id="PTHR46229">
    <property type="entry name" value="BOLA TRANSCRIPTION REGULATOR"/>
    <property type="match status" value="1"/>
</dbReference>
<dbReference type="AlphaFoldDB" id="A0AAJ5TX91"/>
<dbReference type="InterPro" id="IPR050961">
    <property type="entry name" value="BolA/IbaG_stress_morph_reg"/>
</dbReference>
<dbReference type="Pfam" id="PF01722">
    <property type="entry name" value="BolA"/>
    <property type="match status" value="1"/>
</dbReference>
<accession>A0AAJ5TX91</accession>
<sequence length="107" mass="12846">MILKKINQYLISKLKINFIKIYDDSLFHNRSKKNITHVTIIIVSNDFINRPIITRHRMIFSILSKITKEKIYSITLNTYTSDEWKVKKYKKISISKCFKKNDILSDY</sequence>
<dbReference type="SUPFAM" id="SSF82657">
    <property type="entry name" value="BolA-like"/>
    <property type="match status" value="1"/>
</dbReference>
<reference evidence="3" key="1">
    <citation type="submission" date="2022-11" db="EMBL/GenBank/DDBJ databases">
        <title>The whole genome sequencing of pests is an important tool to study the evolution of the plant-insect interaction and insecticide resistance.</title>
        <authorList>
            <person name="Kananovich Y."/>
        </authorList>
    </citation>
    <scope>NUCLEOTIDE SEQUENCE</scope>
    <source>
        <strain evidence="3">BSU_Bre_2018</strain>
    </source>
</reference>
<dbReference type="InterPro" id="IPR002634">
    <property type="entry name" value="BolA"/>
</dbReference>
<comment type="similarity">
    <text evidence="1 2">Belongs to the BolA/IbaG family.</text>
</comment>
<evidence type="ECO:0000256" key="1">
    <source>
        <dbReference type="ARBA" id="ARBA00005578"/>
    </source>
</evidence>
<dbReference type="EMBL" id="CP113406">
    <property type="protein sequence ID" value="WAI18844.1"/>
    <property type="molecule type" value="Genomic_DNA"/>
</dbReference>
<dbReference type="Gene3D" id="3.30.300.90">
    <property type="entry name" value="BolA-like"/>
    <property type="match status" value="1"/>
</dbReference>
<protein>
    <submittedName>
        <fullName evidence="3">BolA/IbaG family iron-sulfur metabolism protein</fullName>
    </submittedName>
</protein>
<evidence type="ECO:0000313" key="3">
    <source>
        <dbReference type="EMBL" id="WAI18844.1"/>
    </source>
</evidence>